<evidence type="ECO:0000313" key="2">
    <source>
        <dbReference type="EMBL" id="KAL1841422.1"/>
    </source>
</evidence>
<proteinExistence type="predicted"/>
<evidence type="ECO:0000256" key="1">
    <source>
        <dbReference type="SAM" id="MobiDB-lite"/>
    </source>
</evidence>
<reference evidence="2 3" key="1">
    <citation type="journal article" date="2024" name="Commun. Biol.">
        <title>Comparative genomic analysis of thermophilic fungi reveals convergent evolutionary adaptations and gene losses.</title>
        <authorList>
            <person name="Steindorff A.S."/>
            <person name="Aguilar-Pontes M.V."/>
            <person name="Robinson A.J."/>
            <person name="Andreopoulos B."/>
            <person name="LaButti K."/>
            <person name="Kuo A."/>
            <person name="Mondo S."/>
            <person name="Riley R."/>
            <person name="Otillar R."/>
            <person name="Haridas S."/>
            <person name="Lipzen A."/>
            <person name="Grimwood J."/>
            <person name="Schmutz J."/>
            <person name="Clum A."/>
            <person name="Reid I.D."/>
            <person name="Moisan M.C."/>
            <person name="Butler G."/>
            <person name="Nguyen T.T.M."/>
            <person name="Dewar K."/>
            <person name="Conant G."/>
            <person name="Drula E."/>
            <person name="Henrissat B."/>
            <person name="Hansel C."/>
            <person name="Singer S."/>
            <person name="Hutchinson M.I."/>
            <person name="de Vries R.P."/>
            <person name="Natvig D.O."/>
            <person name="Powell A.J."/>
            <person name="Tsang A."/>
            <person name="Grigoriev I.V."/>
        </authorList>
    </citation>
    <scope>NUCLEOTIDE SEQUENCE [LARGE SCALE GENOMIC DNA]</scope>
    <source>
        <strain evidence="2 3">CBS 620.91</strain>
    </source>
</reference>
<name>A0ABR3VHX0_HUMIN</name>
<evidence type="ECO:0008006" key="4">
    <source>
        <dbReference type="Google" id="ProtNLM"/>
    </source>
</evidence>
<feature type="region of interest" description="Disordered" evidence="1">
    <location>
        <begin position="79"/>
        <end position="136"/>
    </location>
</feature>
<organism evidence="2 3">
    <name type="scientific">Humicola insolens</name>
    <name type="common">Soft-rot fungus</name>
    <dbReference type="NCBI Taxonomy" id="85995"/>
    <lineage>
        <taxon>Eukaryota</taxon>
        <taxon>Fungi</taxon>
        <taxon>Dikarya</taxon>
        <taxon>Ascomycota</taxon>
        <taxon>Pezizomycotina</taxon>
        <taxon>Sordariomycetes</taxon>
        <taxon>Sordariomycetidae</taxon>
        <taxon>Sordariales</taxon>
        <taxon>Chaetomiaceae</taxon>
        <taxon>Mycothermus</taxon>
    </lineage>
</organism>
<protein>
    <recommendedName>
        <fullName evidence="4">Myb-like domain-containing protein</fullName>
    </recommendedName>
</protein>
<sequence length="627" mass="65104">MPPKIKKLNAEGEEPKPTAQETYLFYAIIKHMKGKPEIDWDGVAQFVGLKNADTAKSRYGQVRRKLGIDNWQTKARAAKKGDDVDDDGYVPGKGSIPSTPTSARAYKFPTPGTGAGVKKRTVGTANKKTPSRAAKTRANIKLGETAELEHSVLYDEELDEAAHDEYVDAEGEEEDVFAADASNKRTADFGQAQQEEKKMSFAFETEEDERPSRAGALGGDGANDDDDGAPASAAELIAKSKAQLNALSAAIDKTTAMVFGTPNNAPATVPVGGGANSAYDNGMGFMGLGNVHNAGPTAQDAPLNAFEGLPNLACGGAIVGLNHMHHGGVGPGPATTAASAHATPTFTAGSIPGLTATTSIPGLQAPAIPMTGLFAPPRPGVNATTDDVKRILENAVLAGVTDIQGVRIHPAYVKQTKAKYAEDAERETKAAAVGNMAGNGDMTGNMVNMVNRATNGTHMTGNSTQKGGNGTMVGNGTVFGNAGANGSSAGNIANMGTNGNTGINGTSATNAYTAGNMVNTGTNGTQALAIGKKPTVSNSNGAITNGSNTNKNGFAPIKRPFSAEIRAQEQADFHALFGSGFGLNENFSQIYNNEDPFPNSAGQDMDWLLEETHRNLADFEDDEAKLV</sequence>
<gene>
    <name evidence="2" type="ORF">VTJ49DRAFT_7099</name>
</gene>
<feature type="region of interest" description="Disordered" evidence="1">
    <location>
        <begin position="201"/>
        <end position="230"/>
    </location>
</feature>
<evidence type="ECO:0000313" key="3">
    <source>
        <dbReference type="Proteomes" id="UP001583172"/>
    </source>
</evidence>
<comment type="caution">
    <text evidence="2">The sequence shown here is derived from an EMBL/GenBank/DDBJ whole genome shotgun (WGS) entry which is preliminary data.</text>
</comment>
<dbReference type="Proteomes" id="UP001583172">
    <property type="component" value="Unassembled WGS sequence"/>
</dbReference>
<dbReference type="EMBL" id="JAZGSY010000076">
    <property type="protein sequence ID" value="KAL1841422.1"/>
    <property type="molecule type" value="Genomic_DNA"/>
</dbReference>
<keyword evidence="3" id="KW-1185">Reference proteome</keyword>
<accession>A0ABR3VHX0</accession>